<dbReference type="KEGG" id="pmal:PMUG01_14014400"/>
<dbReference type="InterPro" id="IPR008780">
    <property type="entry name" value="Plasmodium_Vir"/>
</dbReference>
<dbReference type="VEuPathDB" id="PlasmoDB:PmUG01_14014400"/>
<keyword evidence="4" id="KW-1185">Reference proteome</keyword>
<accession>A0A1D3TDU5</accession>
<evidence type="ECO:0000256" key="1">
    <source>
        <dbReference type="SAM" id="MobiDB-lite"/>
    </source>
</evidence>
<keyword evidence="2" id="KW-0472">Membrane</keyword>
<dbReference type="GeneID" id="39871455"/>
<feature type="transmembrane region" description="Helical" evidence="2">
    <location>
        <begin position="446"/>
        <end position="467"/>
    </location>
</feature>
<name>A0A1D3TDU5_PLAMA</name>
<dbReference type="Proteomes" id="UP000219813">
    <property type="component" value="Chromosome 14"/>
</dbReference>
<feature type="compositionally biased region" description="Polar residues" evidence="1">
    <location>
        <begin position="356"/>
        <end position="370"/>
    </location>
</feature>
<keyword evidence="2" id="KW-1133">Transmembrane helix</keyword>
<dbReference type="EMBL" id="LT594635">
    <property type="protein sequence ID" value="SCP03090.1"/>
    <property type="molecule type" value="Genomic_DNA"/>
</dbReference>
<keyword evidence="2" id="KW-0812">Transmembrane</keyword>
<feature type="region of interest" description="Disordered" evidence="1">
    <location>
        <begin position="306"/>
        <end position="387"/>
    </location>
</feature>
<dbReference type="AlphaFoldDB" id="A0A1D3TDU5"/>
<dbReference type="Pfam" id="PF05795">
    <property type="entry name" value="Plasmodium_Vir"/>
    <property type="match status" value="1"/>
</dbReference>
<evidence type="ECO:0000313" key="4">
    <source>
        <dbReference type="Proteomes" id="UP000219813"/>
    </source>
</evidence>
<feature type="compositionally biased region" description="Polar residues" evidence="1">
    <location>
        <begin position="306"/>
        <end position="341"/>
    </location>
</feature>
<reference evidence="3 4" key="1">
    <citation type="submission" date="2016-06" db="EMBL/GenBank/DDBJ databases">
        <authorList>
            <consortium name="Pathogen Informatics"/>
        </authorList>
    </citation>
    <scope>NUCLEOTIDE SEQUENCE [LARGE SCALE GENOMIC DNA]</scope>
</reference>
<sequence>MEELSEENLNKILAGSPSGSIYDKFNRNYNGDQNNTFCNVFNTEKDNYPTGSYELCNQIARNAENLSVMIDKGGYKYCAHYTYWIYYKIKKILESSQNSKSENLIKFLEVKSKIYNQYRLYNCLSPIQGNTIEELNKKVDEKYLFDYFQNYDSIKTYDICDKITFSEYKKYLNVIKKLYIEHKNDKKCCADSFWGNCDYFKCNTEFDPNTLLHSLNSNGNEKCDILKKLEKTTKSGYPMDSGVSQIDISSSFYYSRCTDIIGDSPSIKTPEGGKQKCNMFAVSPKAIYSRTSPYYDTFYRVQHATVRNGTPGDSHSESETPNSTEYLPKQHNSSPPDSSRSPHGHLNGLMEESTKSHAGNNHLLSPSKSSTRQEAEITGKQTNCSEPGYLKDSSGICREPSVRHTGTIGLKLDTYQPGKTKAIITLYNIPISVLLDKKSNIFNNNILRVGIAFTLIVGITSIIYMYYKFTPFGRRFHKKVPKKRRIDDYYYDDPHMRHFIIRAPKSDKRKVGSRRLRFSYYSR</sequence>
<gene>
    <name evidence="3" type="primary">PmUG01_14014400</name>
    <name evidence="3" type="ORF">PMUG01_14014400</name>
</gene>
<proteinExistence type="predicted"/>
<organism evidence="3 4">
    <name type="scientific">Plasmodium malariae</name>
    <dbReference type="NCBI Taxonomy" id="5858"/>
    <lineage>
        <taxon>Eukaryota</taxon>
        <taxon>Sar</taxon>
        <taxon>Alveolata</taxon>
        <taxon>Apicomplexa</taxon>
        <taxon>Aconoidasida</taxon>
        <taxon>Haemosporida</taxon>
        <taxon>Plasmodiidae</taxon>
        <taxon>Plasmodium</taxon>
        <taxon>Plasmodium (Plasmodium)</taxon>
    </lineage>
</organism>
<dbReference type="RefSeq" id="XP_028864055.1">
    <property type="nucleotide sequence ID" value="XM_029007692.1"/>
</dbReference>
<evidence type="ECO:0000313" key="3">
    <source>
        <dbReference type="EMBL" id="SCP03090.1"/>
    </source>
</evidence>
<protein>
    <submittedName>
        <fullName evidence="3">PIR protein</fullName>
    </submittedName>
</protein>
<evidence type="ECO:0000256" key="2">
    <source>
        <dbReference type="SAM" id="Phobius"/>
    </source>
</evidence>